<dbReference type="HOGENOM" id="CLU_020825_0_0_1"/>
<dbReference type="EMBL" id="KN823242">
    <property type="protein sequence ID" value="KIO19078.1"/>
    <property type="molecule type" value="Genomic_DNA"/>
</dbReference>
<evidence type="ECO:0000313" key="1">
    <source>
        <dbReference type="EMBL" id="KIO15560.1"/>
    </source>
</evidence>
<name>A0A0C3PMJ5_9AGAM</name>
<dbReference type="OrthoDB" id="3266138at2759"/>
<gene>
    <name evidence="2" type="ORF">M407DRAFT_31260</name>
    <name evidence="1" type="ORF">M407DRAFT_34846</name>
</gene>
<dbReference type="Proteomes" id="UP000054248">
    <property type="component" value="Unassembled WGS sequence"/>
</dbReference>
<reference evidence="1" key="3">
    <citation type="submission" date="2015-02" db="EMBL/GenBank/DDBJ databases">
        <title>Evolutionary Origins and Diversification of the Mycorrhizal Mutualists.</title>
        <authorList>
            <consortium name="DOE Joint Genome Institute"/>
            <consortium name="Mycorrhizal Genomics Consortium"/>
            <person name="Kohler A."/>
            <person name="Kuo A."/>
            <person name="Nagy L.G."/>
            <person name="Floudas D."/>
            <person name="Copeland A."/>
            <person name="Barry K.W."/>
            <person name="Cichocki N."/>
            <person name="Veneault-Fourrey C."/>
            <person name="LaButti K."/>
            <person name="Lindquist E.A."/>
            <person name="Lipzen A."/>
            <person name="Lundell T."/>
            <person name="Morin E."/>
            <person name="Murat C."/>
            <person name="Riley R."/>
            <person name="Ohm R."/>
            <person name="Sun H."/>
            <person name="Tunlid A."/>
            <person name="Henrissat B."/>
            <person name="Grigoriev I.V."/>
            <person name="Hibbett D.S."/>
            <person name="Martin F."/>
        </authorList>
    </citation>
    <scope>NUCLEOTIDE SEQUENCE</scope>
    <source>
        <strain evidence="1">MUT 4182</strain>
    </source>
</reference>
<reference evidence="1 3" key="1">
    <citation type="submission" date="2014-04" db="EMBL/GenBank/DDBJ databases">
        <authorList>
            <consortium name="DOE Joint Genome Institute"/>
            <person name="Kuo A."/>
            <person name="Girlanda M."/>
            <person name="Perotto S."/>
            <person name="Kohler A."/>
            <person name="Nagy L.G."/>
            <person name="Floudas D."/>
            <person name="Copeland A."/>
            <person name="Barry K.W."/>
            <person name="Cichocki N."/>
            <person name="Veneault-Fourrey C."/>
            <person name="LaButti K."/>
            <person name="Lindquist E.A."/>
            <person name="Lipzen A."/>
            <person name="Lundell T."/>
            <person name="Morin E."/>
            <person name="Murat C."/>
            <person name="Sun H."/>
            <person name="Tunlid A."/>
            <person name="Henrissat B."/>
            <person name="Grigoriev I.V."/>
            <person name="Hibbett D.S."/>
            <person name="Martin F."/>
            <person name="Nordberg H.P."/>
            <person name="Cantor M.N."/>
            <person name="Hua S.X."/>
        </authorList>
    </citation>
    <scope>NUCLEOTIDE SEQUENCE [LARGE SCALE GENOMIC DNA]</scope>
    <source>
        <strain evidence="1 3">MUT 4182</strain>
    </source>
</reference>
<organism evidence="1 3">
    <name type="scientific">Tulasnella calospora MUT 4182</name>
    <dbReference type="NCBI Taxonomy" id="1051891"/>
    <lineage>
        <taxon>Eukaryota</taxon>
        <taxon>Fungi</taxon>
        <taxon>Dikarya</taxon>
        <taxon>Basidiomycota</taxon>
        <taxon>Agaricomycotina</taxon>
        <taxon>Agaricomycetes</taxon>
        <taxon>Cantharellales</taxon>
        <taxon>Tulasnellaceae</taxon>
        <taxon>Tulasnella</taxon>
    </lineage>
</organism>
<evidence type="ECO:0000313" key="3">
    <source>
        <dbReference type="Proteomes" id="UP000054248"/>
    </source>
</evidence>
<protein>
    <submittedName>
        <fullName evidence="1">Uncharacterized protein</fullName>
    </submittedName>
</protein>
<dbReference type="AlphaFoldDB" id="A0A0C3PMJ5"/>
<accession>A0A0C3PMJ5</accession>
<keyword evidence="3" id="KW-1185">Reference proteome</keyword>
<reference evidence="3" key="2">
    <citation type="submission" date="2015-01" db="EMBL/GenBank/DDBJ databases">
        <title>Evolutionary Origins and Diversification of the Mycorrhizal Mutualists.</title>
        <authorList>
            <consortium name="DOE Joint Genome Institute"/>
            <consortium name="Mycorrhizal Genomics Consortium"/>
            <person name="Kohler A."/>
            <person name="Kuo A."/>
            <person name="Nagy L.G."/>
            <person name="Floudas D."/>
            <person name="Copeland A."/>
            <person name="Barry K.W."/>
            <person name="Cichocki N."/>
            <person name="Veneault-Fourrey C."/>
            <person name="LaButti K."/>
            <person name="Lindquist E.A."/>
            <person name="Lipzen A."/>
            <person name="Lundell T."/>
            <person name="Morin E."/>
            <person name="Murat C."/>
            <person name="Riley R."/>
            <person name="Ohm R."/>
            <person name="Sun H."/>
            <person name="Tunlid A."/>
            <person name="Henrissat B."/>
            <person name="Grigoriev I.V."/>
            <person name="Hibbett D.S."/>
            <person name="Martin F."/>
        </authorList>
    </citation>
    <scope>NUCLEOTIDE SEQUENCE [LARGE SCALE GENOMIC DNA]</scope>
    <source>
        <strain evidence="2 3">MUT 4182</strain>
    </source>
</reference>
<dbReference type="EMBL" id="KN823961">
    <property type="protein sequence ID" value="KIO15560.1"/>
    <property type="molecule type" value="Genomic_DNA"/>
</dbReference>
<evidence type="ECO:0000313" key="2">
    <source>
        <dbReference type="EMBL" id="KIO19078.1"/>
    </source>
</evidence>
<proteinExistence type="predicted"/>
<sequence length="566" mass="63350">MPSIKFQIPHPNEEGRIITGIIEQQNEPIKATADAHVKPIDSLWPDWARPEEDLPIATAKDLHDRAAQLRETQSKAEANQSYTVQGRFWSKMLQLLPQDSAVWVTLVRSRWLVIETMGLKGLSFHVYAFDLDLPHRCESQLGAAAHVPKDTLLGWAGLKDKMKGTWAFTKHQGTSNQGFLYRRGAHLPSVQLAWVTDVEENQNVIDILLRPNIIAVAQNRSIDLYSPSKLEIQIDTRAGESLPYLTFDQSLPSPKSEFIHHGRLLRRNAAGLKMEDDRSIAYAVYLEQGWLVSEIRCDLDQDHSGSSPKYDILKARKVATAGGTTLALSWGKSGSRMVLINDWQLDMRFATRRSPPDGSTDRKDGPDVNSCRTLAIWRMPLKLGDIPCCIAFDEATGIVVVGMASGKLPVADAGEMVLLSPLPQSDLNEDDDDFDSPYMCLNPAQSSPHPSSKQWLGLARNPAMHKPQKIKLPNLAAKGAPGWTREVESYYPFANHPSYYLSIPWLIRDLAGIPFDTRCVMVSSQKIDPIKGENAAIIEVEVEFGIGGRLLLMLWDELLDWELFKF</sequence>